<keyword evidence="3" id="KW-1185">Reference proteome</keyword>
<dbReference type="Pfam" id="PF13456">
    <property type="entry name" value="RVT_3"/>
    <property type="match status" value="1"/>
</dbReference>
<dbReference type="Proteomes" id="UP000593560">
    <property type="component" value="Unassembled WGS sequence"/>
</dbReference>
<dbReference type="GO" id="GO:0004523">
    <property type="term" value="F:RNA-DNA hybrid ribonuclease activity"/>
    <property type="evidence" value="ECO:0007669"/>
    <property type="project" value="InterPro"/>
</dbReference>
<accession>A0A7J9H4C0</accession>
<evidence type="ECO:0000313" key="2">
    <source>
        <dbReference type="EMBL" id="MBA0804667.1"/>
    </source>
</evidence>
<comment type="caution">
    <text evidence="2">The sequence shown here is derived from an EMBL/GenBank/DDBJ whole genome shotgun (WGS) entry which is preliminary data.</text>
</comment>
<evidence type="ECO:0000313" key="3">
    <source>
        <dbReference type="Proteomes" id="UP000593560"/>
    </source>
</evidence>
<gene>
    <name evidence="2" type="ORF">Gohar_004238</name>
</gene>
<reference evidence="2 3" key="1">
    <citation type="journal article" date="2019" name="Genome Biol. Evol.">
        <title>Insights into the evolution of the New World diploid cottons (Gossypium, subgenus Houzingenia) based on genome sequencing.</title>
        <authorList>
            <person name="Grover C.E."/>
            <person name="Arick M.A. 2nd"/>
            <person name="Thrash A."/>
            <person name="Conover J.L."/>
            <person name="Sanders W.S."/>
            <person name="Peterson D.G."/>
            <person name="Frelichowski J.E."/>
            <person name="Scheffler J.A."/>
            <person name="Scheffler B.E."/>
            <person name="Wendel J.F."/>
        </authorList>
    </citation>
    <scope>NUCLEOTIDE SEQUENCE [LARGE SCALE GENOMIC DNA]</scope>
    <source>
        <strain evidence="2">0</strain>
        <tissue evidence="2">Leaf</tissue>
    </source>
</reference>
<dbReference type="AlphaFoldDB" id="A0A7J9H4C0"/>
<proteinExistence type="predicted"/>
<name>A0A7J9H4C0_9ROSI</name>
<dbReference type="OrthoDB" id="955670at2759"/>
<protein>
    <recommendedName>
        <fullName evidence="1">RNase H type-1 domain-containing protein</fullName>
    </recommendedName>
</protein>
<feature type="domain" description="RNase H type-1" evidence="1">
    <location>
        <begin position="7"/>
        <end position="44"/>
    </location>
</feature>
<evidence type="ECO:0000259" key="1">
    <source>
        <dbReference type="Pfam" id="PF13456"/>
    </source>
</evidence>
<sequence>MRIGNERIFKVEARAILEGFQIAWEADYRHLGLEYDNAMVVESILAGEIIVNRITKL</sequence>
<dbReference type="GO" id="GO:0003676">
    <property type="term" value="F:nucleic acid binding"/>
    <property type="evidence" value="ECO:0007669"/>
    <property type="project" value="InterPro"/>
</dbReference>
<dbReference type="InterPro" id="IPR002156">
    <property type="entry name" value="RNaseH_domain"/>
</dbReference>
<organism evidence="2 3">
    <name type="scientific">Gossypium harknessii</name>
    <dbReference type="NCBI Taxonomy" id="34285"/>
    <lineage>
        <taxon>Eukaryota</taxon>
        <taxon>Viridiplantae</taxon>
        <taxon>Streptophyta</taxon>
        <taxon>Embryophyta</taxon>
        <taxon>Tracheophyta</taxon>
        <taxon>Spermatophyta</taxon>
        <taxon>Magnoliopsida</taxon>
        <taxon>eudicotyledons</taxon>
        <taxon>Gunneridae</taxon>
        <taxon>Pentapetalae</taxon>
        <taxon>rosids</taxon>
        <taxon>malvids</taxon>
        <taxon>Malvales</taxon>
        <taxon>Malvaceae</taxon>
        <taxon>Malvoideae</taxon>
        <taxon>Gossypium</taxon>
    </lineage>
</organism>
<dbReference type="EMBL" id="JABFAD010000008">
    <property type="protein sequence ID" value="MBA0804667.1"/>
    <property type="molecule type" value="Genomic_DNA"/>
</dbReference>